<protein>
    <submittedName>
        <fullName evidence="2">Uncharacterized protein</fullName>
    </submittedName>
</protein>
<evidence type="ECO:0000313" key="2">
    <source>
        <dbReference type="EMBL" id="ENO19159.1"/>
    </source>
</evidence>
<feature type="region of interest" description="Disordered" evidence="1">
    <location>
        <begin position="23"/>
        <end position="43"/>
    </location>
</feature>
<proteinExistence type="predicted"/>
<dbReference type="HOGENOM" id="CLU_3228309_0_0_11"/>
<evidence type="ECO:0000313" key="3">
    <source>
        <dbReference type="Proteomes" id="UP000013015"/>
    </source>
</evidence>
<gene>
    <name evidence="2" type="ORF">HMPREF9004_0078</name>
</gene>
<dbReference type="EMBL" id="AQHZ01000001">
    <property type="protein sequence ID" value="ENO19159.1"/>
    <property type="molecule type" value="Genomic_DNA"/>
</dbReference>
<dbReference type="Proteomes" id="UP000013015">
    <property type="component" value="Unassembled WGS sequence"/>
</dbReference>
<evidence type="ECO:0000256" key="1">
    <source>
        <dbReference type="SAM" id="MobiDB-lite"/>
    </source>
</evidence>
<reference evidence="2 3" key="1">
    <citation type="submission" date="2013-03" db="EMBL/GenBank/DDBJ databases">
        <title>Reference genome for the Human Microbiome Project.</title>
        <authorList>
            <person name="Aqrawi P."/>
            <person name="Ayvaz T."/>
            <person name="Bess C."/>
            <person name="Blankenburg K."/>
            <person name="Coyle M."/>
            <person name="Deng J."/>
            <person name="Forbes L."/>
            <person name="Fowler G."/>
            <person name="Francisco L."/>
            <person name="Fu Q."/>
            <person name="Gibbs R."/>
            <person name="Gross S."/>
            <person name="Gubbala S."/>
            <person name="Hale W."/>
            <person name="Hemphill L."/>
            <person name="Highlander S."/>
            <person name="Hirani K."/>
            <person name="Jackson L."/>
            <person name="Jakkamsetti A."/>
            <person name="Javaid M."/>
            <person name="Jayaseelan J.C."/>
            <person name="Jiang H."/>
            <person name="Joshi V."/>
            <person name="Korchina V."/>
            <person name="Kovar C."/>
            <person name="Lara F."/>
            <person name="Lee S."/>
            <person name="Liu Y."/>
            <person name="Mata R."/>
            <person name="Mathew T."/>
            <person name="Munidasa M."/>
            <person name="Muzny D."/>
            <person name="Nazareth L."/>
            <person name="Ngo R."/>
            <person name="Nguyen L."/>
            <person name="Nguyen N."/>
            <person name="Okwuonu G."/>
            <person name="Ongeri F."/>
            <person name="Palculict T."/>
            <person name="Patil S."/>
            <person name="Petrosino J."/>
            <person name="Pham C."/>
            <person name="Pham P."/>
            <person name="Pu L.-L."/>
            <person name="Qin X."/>
            <person name="Qu J."/>
            <person name="Reid J."/>
            <person name="Ross M."/>
            <person name="Ruth R."/>
            <person name="Saada N."/>
            <person name="San Lucas F."/>
            <person name="Santibanez J."/>
            <person name="Shang Y."/>
            <person name="Simmons D."/>
            <person name="Song X.-Z."/>
            <person name="Tang L.-Y."/>
            <person name="Thornton R."/>
            <person name="Warren J."/>
            <person name="Weissenberger G."/>
            <person name="Wilczek-Boney K."/>
            <person name="Worley K."/>
            <person name="Youmans B."/>
            <person name="Zhang J."/>
            <person name="Zhang L."/>
            <person name="Zhao Z."/>
            <person name="Zhou C."/>
            <person name="Zhu D."/>
            <person name="Zhu Y."/>
        </authorList>
    </citation>
    <scope>NUCLEOTIDE SEQUENCE [LARGE SCALE GENOMIC DNA]</scope>
    <source>
        <strain evidence="2 3">F0333</strain>
    </source>
</reference>
<comment type="caution">
    <text evidence="2">The sequence shown here is derived from an EMBL/GenBank/DDBJ whole genome shotgun (WGS) entry which is preliminary data.</text>
</comment>
<accession>N6WG13</accession>
<sequence>MHWVSEKRLIEFLPRLGSSIAQKKRRPWAPHEPLRRAQTLETA</sequence>
<dbReference type="PATRIC" id="fig|888050.3.peg.77"/>
<dbReference type="AlphaFoldDB" id="N6WG13"/>
<name>N6WG13_9ACTO</name>
<keyword evidence="3" id="KW-1185">Reference proteome</keyword>
<organism evidence="2 3">
    <name type="scientific">Schaalia cardiffensis F0333</name>
    <dbReference type="NCBI Taxonomy" id="888050"/>
    <lineage>
        <taxon>Bacteria</taxon>
        <taxon>Bacillati</taxon>
        <taxon>Actinomycetota</taxon>
        <taxon>Actinomycetes</taxon>
        <taxon>Actinomycetales</taxon>
        <taxon>Actinomycetaceae</taxon>
        <taxon>Schaalia</taxon>
    </lineage>
</organism>